<protein>
    <submittedName>
        <fullName evidence="12">Putative cation exchanger</fullName>
    </submittedName>
</protein>
<evidence type="ECO:0000256" key="2">
    <source>
        <dbReference type="ARBA" id="ARBA00022448"/>
    </source>
</evidence>
<feature type="transmembrane region" description="Helical" evidence="10">
    <location>
        <begin position="350"/>
        <end position="370"/>
    </location>
</feature>
<feature type="transmembrane region" description="Helical" evidence="10">
    <location>
        <begin position="275"/>
        <end position="295"/>
    </location>
</feature>
<feature type="region of interest" description="Disordered" evidence="9">
    <location>
        <begin position="1"/>
        <end position="35"/>
    </location>
</feature>
<dbReference type="Gene3D" id="1.20.1420.30">
    <property type="entry name" value="NCX, central ion-binding region"/>
    <property type="match status" value="1"/>
</dbReference>
<keyword evidence="2" id="KW-0813">Transport</keyword>
<dbReference type="GO" id="GO:0012505">
    <property type="term" value="C:endomembrane system"/>
    <property type="evidence" value="ECO:0007669"/>
    <property type="project" value="UniProtKB-SubCell"/>
</dbReference>
<keyword evidence="6 10" id="KW-1133">Transmembrane helix</keyword>
<evidence type="ECO:0000256" key="5">
    <source>
        <dbReference type="ARBA" id="ARBA00022692"/>
    </source>
</evidence>
<evidence type="ECO:0000256" key="3">
    <source>
        <dbReference type="ARBA" id="ARBA00022449"/>
    </source>
</evidence>
<dbReference type="Proteomes" id="UP000314294">
    <property type="component" value="Unassembled WGS sequence"/>
</dbReference>
<dbReference type="OrthoDB" id="16982at2759"/>
<feature type="transmembrane region" description="Helical" evidence="10">
    <location>
        <begin position="246"/>
        <end position="263"/>
    </location>
</feature>
<comment type="caution">
    <text evidence="12">The sequence shown here is derived from an EMBL/GenBank/DDBJ whole genome shotgun (WGS) entry which is preliminary data.</text>
</comment>
<dbReference type="AlphaFoldDB" id="A0A4Z2HIU5"/>
<keyword evidence="8 10" id="KW-0472">Membrane</keyword>
<keyword evidence="5 10" id="KW-0812">Transmembrane</keyword>
<dbReference type="PANTHER" id="PTHR31503">
    <property type="entry name" value="VACUOLAR CALCIUM ION TRANSPORTER"/>
    <property type="match status" value="1"/>
</dbReference>
<evidence type="ECO:0000256" key="7">
    <source>
        <dbReference type="ARBA" id="ARBA00023065"/>
    </source>
</evidence>
<dbReference type="InterPro" id="IPR004837">
    <property type="entry name" value="NaCa_Exmemb"/>
</dbReference>
<dbReference type="InterPro" id="IPR004713">
    <property type="entry name" value="CaH_exchang"/>
</dbReference>
<evidence type="ECO:0000256" key="9">
    <source>
        <dbReference type="SAM" id="MobiDB-lite"/>
    </source>
</evidence>
<evidence type="ECO:0000313" key="12">
    <source>
        <dbReference type="EMBL" id="TNN65185.1"/>
    </source>
</evidence>
<evidence type="ECO:0000256" key="1">
    <source>
        <dbReference type="ARBA" id="ARBA00004127"/>
    </source>
</evidence>
<proteinExistence type="predicted"/>
<dbReference type="EMBL" id="SRLO01000239">
    <property type="protein sequence ID" value="TNN65185.1"/>
    <property type="molecule type" value="Genomic_DNA"/>
</dbReference>
<accession>A0A4Z2HIU5</accession>
<dbReference type="GO" id="GO:0006874">
    <property type="term" value="P:intracellular calcium ion homeostasis"/>
    <property type="evidence" value="ECO:0007669"/>
    <property type="project" value="TreeGrafter"/>
</dbReference>
<reference evidence="12 13" key="1">
    <citation type="submission" date="2019-03" db="EMBL/GenBank/DDBJ databases">
        <title>First draft genome of Liparis tanakae, snailfish: a comprehensive survey of snailfish specific genes.</title>
        <authorList>
            <person name="Kim W."/>
            <person name="Song I."/>
            <person name="Jeong J.-H."/>
            <person name="Kim D."/>
            <person name="Kim S."/>
            <person name="Ryu S."/>
            <person name="Song J.Y."/>
            <person name="Lee S.K."/>
        </authorList>
    </citation>
    <scope>NUCLEOTIDE SEQUENCE [LARGE SCALE GENOMIC DNA]</scope>
    <source>
        <tissue evidence="12">Muscle</tissue>
    </source>
</reference>
<evidence type="ECO:0000256" key="6">
    <source>
        <dbReference type="ARBA" id="ARBA00022989"/>
    </source>
</evidence>
<keyword evidence="13" id="KW-1185">Reference proteome</keyword>
<name>A0A4Z2HIU5_9TELE</name>
<feature type="transmembrane region" description="Helical" evidence="10">
    <location>
        <begin position="215"/>
        <end position="234"/>
    </location>
</feature>
<evidence type="ECO:0000256" key="10">
    <source>
        <dbReference type="SAM" id="Phobius"/>
    </source>
</evidence>
<feature type="transmembrane region" description="Helical" evidence="10">
    <location>
        <begin position="315"/>
        <end position="338"/>
    </location>
</feature>
<dbReference type="GO" id="GO:0005774">
    <property type="term" value="C:vacuolar membrane"/>
    <property type="evidence" value="ECO:0007669"/>
    <property type="project" value="UniProtKB-ARBA"/>
</dbReference>
<keyword evidence="4" id="KW-0106">Calcium</keyword>
<keyword evidence="4" id="KW-0109">Calcium transport</keyword>
<evidence type="ECO:0000313" key="13">
    <source>
        <dbReference type="Proteomes" id="UP000314294"/>
    </source>
</evidence>
<evidence type="ECO:0000256" key="4">
    <source>
        <dbReference type="ARBA" id="ARBA00022568"/>
    </source>
</evidence>
<keyword evidence="7" id="KW-0406">Ion transport</keyword>
<organism evidence="12 13">
    <name type="scientific">Liparis tanakae</name>
    <name type="common">Tanaka's snailfish</name>
    <dbReference type="NCBI Taxonomy" id="230148"/>
    <lineage>
        <taxon>Eukaryota</taxon>
        <taxon>Metazoa</taxon>
        <taxon>Chordata</taxon>
        <taxon>Craniata</taxon>
        <taxon>Vertebrata</taxon>
        <taxon>Euteleostomi</taxon>
        <taxon>Actinopterygii</taxon>
        <taxon>Neopterygii</taxon>
        <taxon>Teleostei</taxon>
        <taxon>Neoteleostei</taxon>
        <taxon>Acanthomorphata</taxon>
        <taxon>Eupercaria</taxon>
        <taxon>Perciformes</taxon>
        <taxon>Cottioidei</taxon>
        <taxon>Cottales</taxon>
        <taxon>Liparidae</taxon>
        <taxon>Liparis</taxon>
    </lineage>
</organism>
<dbReference type="Pfam" id="PF01699">
    <property type="entry name" value="Na_Ca_ex"/>
    <property type="match status" value="1"/>
</dbReference>
<comment type="subcellular location">
    <subcellularLocation>
        <location evidence="1">Endomembrane system</location>
        <topology evidence="1">Multi-pass membrane protein</topology>
    </subcellularLocation>
</comment>
<keyword evidence="3" id="KW-0050">Antiport</keyword>
<gene>
    <name evidence="12" type="ORF">EYF80_024592</name>
</gene>
<dbReference type="InterPro" id="IPR044880">
    <property type="entry name" value="NCX_ion-bd_dom_sf"/>
</dbReference>
<dbReference type="PANTHER" id="PTHR31503:SF10">
    <property type="entry name" value="VNX1 PROTEIN"/>
    <property type="match status" value="1"/>
</dbReference>
<dbReference type="GO" id="GO:0015369">
    <property type="term" value="F:calcium:proton antiporter activity"/>
    <property type="evidence" value="ECO:0007669"/>
    <property type="project" value="TreeGrafter"/>
</dbReference>
<evidence type="ECO:0000259" key="11">
    <source>
        <dbReference type="Pfam" id="PF01699"/>
    </source>
</evidence>
<sequence length="531" mass="58632">MSHKKSPSMPADVENPRRRSAADSETSIEPEHYHRFPRRRCPTDLLCVGPHHPELGAAETPSPDASAHQFYHYMPKCFLAVPGGGLGASQSTHSCYGEDAWHEGTTKTTIRAENEVEAHREANNYKFGFRKWKGHVTEKPIEDQSDIIKELHSDLSYACDVVNRPVAKPPKFEVIPEDSENSREKDSAPLLMSSPLPAVLIPVPEIPARKTSRHWFTLPADLLPLVFITLIFGYTDREHNLCTAETKFATAITSIIPLSYYIGMGIASISAQSNFAVGAVVNATFGSISEMTFYITALLHGHHAGTKCYEEIVKAALTGTLLGCILFVPGICMIIGGIKHREQRFNSRSAGVSSALLFISVGGVFAPTIFSKAFGSLVCESCTNIPGNGSAPFVCRDCHYDTVSGSCHVPAFGDDEGSKLRIRTRFYWPNLNSSQSTVPSSRVSVLHRAAYFKRSMSSCVRPRLSSWIVGSEARWGKALRSFSQHSSSRLGPASQILNREPVLLFSWMFTTPPWMYIQPALGQRGGRRERR</sequence>
<evidence type="ECO:0000256" key="8">
    <source>
        <dbReference type="ARBA" id="ARBA00023136"/>
    </source>
</evidence>
<feature type="domain" description="Sodium/calcium exchanger membrane region" evidence="11">
    <location>
        <begin position="248"/>
        <end position="364"/>
    </location>
</feature>